<evidence type="ECO:0000313" key="1">
    <source>
        <dbReference type="EMBL" id="KAI3823970.1"/>
    </source>
</evidence>
<dbReference type="EMBL" id="CM042019">
    <property type="protein sequence ID" value="KAI3823970.1"/>
    <property type="molecule type" value="Genomic_DNA"/>
</dbReference>
<keyword evidence="2" id="KW-1185">Reference proteome</keyword>
<organism evidence="1 2">
    <name type="scientific">Smallanthus sonchifolius</name>
    <dbReference type="NCBI Taxonomy" id="185202"/>
    <lineage>
        <taxon>Eukaryota</taxon>
        <taxon>Viridiplantae</taxon>
        <taxon>Streptophyta</taxon>
        <taxon>Embryophyta</taxon>
        <taxon>Tracheophyta</taxon>
        <taxon>Spermatophyta</taxon>
        <taxon>Magnoliopsida</taxon>
        <taxon>eudicotyledons</taxon>
        <taxon>Gunneridae</taxon>
        <taxon>Pentapetalae</taxon>
        <taxon>asterids</taxon>
        <taxon>campanulids</taxon>
        <taxon>Asterales</taxon>
        <taxon>Asteraceae</taxon>
        <taxon>Asteroideae</taxon>
        <taxon>Heliantheae alliance</taxon>
        <taxon>Millerieae</taxon>
        <taxon>Smallanthus</taxon>
    </lineage>
</organism>
<reference evidence="2" key="1">
    <citation type="journal article" date="2022" name="Mol. Ecol. Resour.">
        <title>The genomes of chicory, endive, great burdock and yacon provide insights into Asteraceae palaeo-polyploidization history and plant inulin production.</title>
        <authorList>
            <person name="Fan W."/>
            <person name="Wang S."/>
            <person name="Wang H."/>
            <person name="Wang A."/>
            <person name="Jiang F."/>
            <person name="Liu H."/>
            <person name="Zhao H."/>
            <person name="Xu D."/>
            <person name="Zhang Y."/>
        </authorList>
    </citation>
    <scope>NUCLEOTIDE SEQUENCE [LARGE SCALE GENOMIC DNA]</scope>
    <source>
        <strain evidence="2">cv. Yunnan</strain>
    </source>
</reference>
<reference evidence="1 2" key="2">
    <citation type="journal article" date="2022" name="Mol. Ecol. Resour.">
        <title>The genomes of chicory, endive, great burdock and yacon provide insights into Asteraceae paleo-polyploidization history and plant inulin production.</title>
        <authorList>
            <person name="Fan W."/>
            <person name="Wang S."/>
            <person name="Wang H."/>
            <person name="Wang A."/>
            <person name="Jiang F."/>
            <person name="Liu H."/>
            <person name="Zhao H."/>
            <person name="Xu D."/>
            <person name="Zhang Y."/>
        </authorList>
    </citation>
    <scope>NUCLEOTIDE SEQUENCE [LARGE SCALE GENOMIC DNA]</scope>
    <source>
        <strain evidence="2">cv. Yunnan</strain>
        <tissue evidence="1">Leaves</tissue>
    </source>
</reference>
<protein>
    <submittedName>
        <fullName evidence="1">Uncharacterized protein</fullName>
    </submittedName>
</protein>
<proteinExistence type="predicted"/>
<dbReference type="Proteomes" id="UP001056120">
    <property type="component" value="Linkage Group LG02"/>
</dbReference>
<evidence type="ECO:0000313" key="2">
    <source>
        <dbReference type="Proteomes" id="UP001056120"/>
    </source>
</evidence>
<gene>
    <name evidence="1" type="ORF">L1987_05416</name>
</gene>
<sequence length="114" mass="11801">MAILQRQQPPSMPSEIHSEPPLVVEVDSILGCIKSFPKGTSCGKDGLRAQHILDALCGDGSAVATDLLTTITAVVNLWLGGRCPSSLSGFVASAPLTPLLKPDNGIRPIAVGTI</sequence>
<name>A0ACB9JVH0_9ASTR</name>
<comment type="caution">
    <text evidence="1">The sequence shown here is derived from an EMBL/GenBank/DDBJ whole genome shotgun (WGS) entry which is preliminary data.</text>
</comment>
<accession>A0ACB9JVH0</accession>